<dbReference type="Pfam" id="PF00583">
    <property type="entry name" value="Acetyltransf_1"/>
    <property type="match status" value="1"/>
</dbReference>
<keyword evidence="2" id="KW-0012">Acyltransferase</keyword>
<evidence type="ECO:0000256" key="1">
    <source>
        <dbReference type="ARBA" id="ARBA00022679"/>
    </source>
</evidence>
<proteinExistence type="predicted"/>
<dbReference type="PANTHER" id="PTHR43877">
    <property type="entry name" value="AMINOALKYLPHOSPHONATE N-ACETYLTRANSFERASE-RELATED-RELATED"/>
    <property type="match status" value="1"/>
</dbReference>
<evidence type="ECO:0000259" key="3">
    <source>
        <dbReference type="PROSITE" id="PS51186"/>
    </source>
</evidence>
<dbReference type="InterPro" id="IPR050832">
    <property type="entry name" value="Bact_Acetyltransf"/>
</dbReference>
<dbReference type="AlphaFoldDB" id="A0A327Z7X6"/>
<dbReference type="GO" id="GO:0016747">
    <property type="term" value="F:acyltransferase activity, transferring groups other than amino-acyl groups"/>
    <property type="evidence" value="ECO:0007669"/>
    <property type="project" value="InterPro"/>
</dbReference>
<name>A0A327Z7X6_9ACTN</name>
<gene>
    <name evidence="4" type="ORF">B0I29_11138</name>
</gene>
<evidence type="ECO:0000313" key="4">
    <source>
        <dbReference type="EMBL" id="RAK34439.1"/>
    </source>
</evidence>
<dbReference type="EMBL" id="QLMJ01000011">
    <property type="protein sequence ID" value="RAK34439.1"/>
    <property type="molecule type" value="Genomic_DNA"/>
</dbReference>
<keyword evidence="5" id="KW-1185">Reference proteome</keyword>
<protein>
    <submittedName>
        <fullName evidence="4">N-acetylglutamate synthase-like GNAT family acetyltransferase</fullName>
    </submittedName>
</protein>
<dbReference type="InterPro" id="IPR000182">
    <property type="entry name" value="GNAT_dom"/>
</dbReference>
<keyword evidence="1 4" id="KW-0808">Transferase</keyword>
<dbReference type="RefSeq" id="WP_111651120.1">
    <property type="nucleotide sequence ID" value="NZ_JACHWI010000011.1"/>
</dbReference>
<reference evidence="4 5" key="1">
    <citation type="submission" date="2018-06" db="EMBL/GenBank/DDBJ databases">
        <title>Genomic Encyclopedia of Type Strains, Phase III (KMG-III): the genomes of soil and plant-associated and newly described type strains.</title>
        <authorList>
            <person name="Whitman W."/>
        </authorList>
    </citation>
    <scope>NUCLEOTIDE SEQUENCE [LARGE SCALE GENOMIC DNA]</scope>
    <source>
        <strain evidence="4 5">CGMCC 4.7090</strain>
    </source>
</reference>
<feature type="domain" description="N-acetyltransferase" evidence="3">
    <location>
        <begin position="1"/>
        <end position="145"/>
    </location>
</feature>
<dbReference type="Gene3D" id="3.40.630.30">
    <property type="match status" value="1"/>
</dbReference>
<dbReference type="InterPro" id="IPR016181">
    <property type="entry name" value="Acyl_CoA_acyltransferase"/>
</dbReference>
<accession>A0A327Z7X6</accession>
<evidence type="ECO:0000256" key="2">
    <source>
        <dbReference type="ARBA" id="ARBA00023315"/>
    </source>
</evidence>
<organism evidence="4 5">
    <name type="scientific">Actinoplanes lutulentus</name>
    <dbReference type="NCBI Taxonomy" id="1287878"/>
    <lineage>
        <taxon>Bacteria</taxon>
        <taxon>Bacillati</taxon>
        <taxon>Actinomycetota</taxon>
        <taxon>Actinomycetes</taxon>
        <taxon>Micromonosporales</taxon>
        <taxon>Micromonosporaceae</taxon>
        <taxon>Actinoplanes</taxon>
    </lineage>
</organism>
<sequence length="150" mass="16365">MHIRPIHQGDAARLAVLLEQLGYASTARDVRHRLDYWLGDRASALLGADDEGTLIGVAALHITPILEVTGKFGRLAALVVDEASRGQGAGRLLIAAVEERARAEGCLFVEVTSSSHRAPAHKFYESLGFEDTRDESLRFIRKLHPGSKNP</sequence>
<dbReference type="CDD" id="cd04301">
    <property type="entry name" value="NAT_SF"/>
    <property type="match status" value="1"/>
</dbReference>
<dbReference type="Proteomes" id="UP000249341">
    <property type="component" value="Unassembled WGS sequence"/>
</dbReference>
<dbReference type="OrthoDB" id="9789603at2"/>
<dbReference type="SUPFAM" id="SSF55729">
    <property type="entry name" value="Acyl-CoA N-acyltransferases (Nat)"/>
    <property type="match status" value="1"/>
</dbReference>
<dbReference type="PROSITE" id="PS51186">
    <property type="entry name" value="GNAT"/>
    <property type="match status" value="1"/>
</dbReference>
<dbReference type="PANTHER" id="PTHR43877:SF1">
    <property type="entry name" value="ACETYLTRANSFERASE"/>
    <property type="match status" value="1"/>
</dbReference>
<comment type="caution">
    <text evidence="4">The sequence shown here is derived from an EMBL/GenBank/DDBJ whole genome shotgun (WGS) entry which is preliminary data.</text>
</comment>
<evidence type="ECO:0000313" key="5">
    <source>
        <dbReference type="Proteomes" id="UP000249341"/>
    </source>
</evidence>